<evidence type="ECO:0000313" key="7">
    <source>
        <dbReference type="EMBL" id="MBM0106108.1"/>
    </source>
</evidence>
<dbReference type="Gene3D" id="1.10.1740.10">
    <property type="match status" value="1"/>
</dbReference>
<keyword evidence="3" id="KW-0731">Sigma factor</keyword>
<evidence type="ECO:0000259" key="6">
    <source>
        <dbReference type="Pfam" id="PF08281"/>
    </source>
</evidence>
<dbReference type="SUPFAM" id="SSF88946">
    <property type="entry name" value="Sigma2 domain of RNA polymerase sigma factors"/>
    <property type="match status" value="1"/>
</dbReference>
<comment type="similarity">
    <text evidence="1">Belongs to the sigma-70 factor family. ECF subfamily.</text>
</comment>
<dbReference type="PANTHER" id="PTHR43133:SF25">
    <property type="entry name" value="RNA POLYMERASE SIGMA FACTOR RFAY-RELATED"/>
    <property type="match status" value="1"/>
</dbReference>
<dbReference type="PANTHER" id="PTHR43133">
    <property type="entry name" value="RNA POLYMERASE ECF-TYPE SIGMA FACTO"/>
    <property type="match status" value="1"/>
</dbReference>
<organism evidence="7 8">
    <name type="scientific">Steroidobacter gossypii</name>
    <dbReference type="NCBI Taxonomy" id="2805490"/>
    <lineage>
        <taxon>Bacteria</taxon>
        <taxon>Pseudomonadati</taxon>
        <taxon>Pseudomonadota</taxon>
        <taxon>Gammaproteobacteria</taxon>
        <taxon>Steroidobacterales</taxon>
        <taxon>Steroidobacteraceae</taxon>
        <taxon>Steroidobacter</taxon>
    </lineage>
</organism>
<feature type="domain" description="RNA polymerase sigma-70 region 2" evidence="5">
    <location>
        <begin position="24"/>
        <end position="90"/>
    </location>
</feature>
<dbReference type="NCBIfam" id="TIGR02937">
    <property type="entry name" value="sigma70-ECF"/>
    <property type="match status" value="1"/>
</dbReference>
<keyword evidence="8" id="KW-1185">Reference proteome</keyword>
<dbReference type="Pfam" id="PF04542">
    <property type="entry name" value="Sigma70_r2"/>
    <property type="match status" value="1"/>
</dbReference>
<evidence type="ECO:0000256" key="1">
    <source>
        <dbReference type="ARBA" id="ARBA00010641"/>
    </source>
</evidence>
<dbReference type="InterPro" id="IPR013249">
    <property type="entry name" value="RNA_pol_sigma70_r4_t2"/>
</dbReference>
<dbReference type="InterPro" id="IPR014284">
    <property type="entry name" value="RNA_pol_sigma-70_dom"/>
</dbReference>
<dbReference type="InterPro" id="IPR007627">
    <property type="entry name" value="RNA_pol_sigma70_r2"/>
</dbReference>
<keyword evidence="4" id="KW-0804">Transcription</keyword>
<evidence type="ECO:0000256" key="2">
    <source>
        <dbReference type="ARBA" id="ARBA00023015"/>
    </source>
</evidence>
<feature type="domain" description="RNA polymerase sigma factor 70 region 4 type 2" evidence="6">
    <location>
        <begin position="130"/>
        <end position="182"/>
    </location>
</feature>
<proteinExistence type="inferred from homology"/>
<sequence length="197" mass="22783">MAIMVLQKRDRPSHANAAAEFDHLLRPHVPALYRAAFRWTGAVDRAEDLVQELLVRLFPKLDELRRLDRIRPWALRVMYRIFVDQVRRERSSPVQFVADAPADSGEDDGQEYIDPSAGPAELMERELTQERVLAAWESLGEEHRVVLSMHDIEDYSLPELSQIMDVPLGTLKSRLHRARARLRELLASERNSRLARV</sequence>
<evidence type="ECO:0000259" key="5">
    <source>
        <dbReference type="Pfam" id="PF04542"/>
    </source>
</evidence>
<comment type="caution">
    <text evidence="7">The sequence shown here is derived from an EMBL/GenBank/DDBJ whole genome shotgun (WGS) entry which is preliminary data.</text>
</comment>
<dbReference type="Proteomes" id="UP000661077">
    <property type="component" value="Unassembled WGS sequence"/>
</dbReference>
<dbReference type="InterPro" id="IPR013324">
    <property type="entry name" value="RNA_pol_sigma_r3/r4-like"/>
</dbReference>
<reference evidence="7 8" key="1">
    <citation type="journal article" date="2021" name="Int. J. Syst. Evol. Microbiol.">
        <title>Steroidobacter gossypii sp. nov., isolated from soil of cotton cropping field.</title>
        <authorList>
            <person name="Huang R."/>
            <person name="Yang S."/>
            <person name="Zhen C."/>
            <person name="Liu W."/>
        </authorList>
    </citation>
    <scope>NUCLEOTIDE SEQUENCE [LARGE SCALE GENOMIC DNA]</scope>
    <source>
        <strain evidence="7 8">S1-65</strain>
    </source>
</reference>
<name>A0ABS1WYR1_9GAMM</name>
<dbReference type="EMBL" id="JAEVLS010000003">
    <property type="protein sequence ID" value="MBM0106108.1"/>
    <property type="molecule type" value="Genomic_DNA"/>
</dbReference>
<dbReference type="SUPFAM" id="SSF88659">
    <property type="entry name" value="Sigma3 and sigma4 domains of RNA polymerase sigma factors"/>
    <property type="match status" value="1"/>
</dbReference>
<evidence type="ECO:0000256" key="3">
    <source>
        <dbReference type="ARBA" id="ARBA00023082"/>
    </source>
</evidence>
<dbReference type="InterPro" id="IPR013325">
    <property type="entry name" value="RNA_pol_sigma_r2"/>
</dbReference>
<gene>
    <name evidence="7" type="ORF">JM946_15345</name>
</gene>
<protein>
    <submittedName>
        <fullName evidence="7">RNA polymerase sigma factor</fullName>
    </submittedName>
</protein>
<evidence type="ECO:0000256" key="4">
    <source>
        <dbReference type="ARBA" id="ARBA00023163"/>
    </source>
</evidence>
<accession>A0ABS1WYR1</accession>
<keyword evidence="2" id="KW-0805">Transcription regulation</keyword>
<dbReference type="Pfam" id="PF08281">
    <property type="entry name" value="Sigma70_r4_2"/>
    <property type="match status" value="1"/>
</dbReference>
<dbReference type="Gene3D" id="1.10.10.10">
    <property type="entry name" value="Winged helix-like DNA-binding domain superfamily/Winged helix DNA-binding domain"/>
    <property type="match status" value="1"/>
</dbReference>
<dbReference type="InterPro" id="IPR036388">
    <property type="entry name" value="WH-like_DNA-bd_sf"/>
</dbReference>
<dbReference type="InterPro" id="IPR039425">
    <property type="entry name" value="RNA_pol_sigma-70-like"/>
</dbReference>
<evidence type="ECO:0000313" key="8">
    <source>
        <dbReference type="Proteomes" id="UP000661077"/>
    </source>
</evidence>